<feature type="compositionally biased region" description="Basic and acidic residues" evidence="1">
    <location>
        <begin position="52"/>
        <end position="64"/>
    </location>
</feature>
<reference evidence="3" key="1">
    <citation type="journal article" date="2009" name="Nature">
        <title>Genome sequence and analysis of the Irish potato famine pathogen Phytophthora infestans.</title>
        <authorList>
            <consortium name="The Broad Institute Genome Sequencing Platform"/>
            <person name="Haas B.J."/>
            <person name="Kamoun S."/>
            <person name="Zody M.C."/>
            <person name="Jiang R.H."/>
            <person name="Handsaker R.E."/>
            <person name="Cano L.M."/>
            <person name="Grabherr M."/>
            <person name="Kodira C.D."/>
            <person name="Raffaele S."/>
            <person name="Torto-Alalibo T."/>
            <person name="Bozkurt T.O."/>
            <person name="Ah-Fong A.M."/>
            <person name="Alvarado L."/>
            <person name="Anderson V.L."/>
            <person name="Armstrong M.R."/>
            <person name="Avrova A."/>
            <person name="Baxter L."/>
            <person name="Beynon J."/>
            <person name="Boevink P.C."/>
            <person name="Bollmann S.R."/>
            <person name="Bos J.I."/>
            <person name="Bulone V."/>
            <person name="Cai G."/>
            <person name="Cakir C."/>
            <person name="Carrington J.C."/>
            <person name="Chawner M."/>
            <person name="Conti L."/>
            <person name="Costanzo S."/>
            <person name="Ewan R."/>
            <person name="Fahlgren N."/>
            <person name="Fischbach M.A."/>
            <person name="Fugelstad J."/>
            <person name="Gilroy E.M."/>
            <person name="Gnerre S."/>
            <person name="Green P.J."/>
            <person name="Grenville-Briggs L.J."/>
            <person name="Griffith J."/>
            <person name="Grunwald N.J."/>
            <person name="Horn K."/>
            <person name="Horner N.R."/>
            <person name="Hu C.H."/>
            <person name="Huitema E."/>
            <person name="Jeong D.H."/>
            <person name="Jones A.M."/>
            <person name="Jones J.D."/>
            <person name="Jones R.W."/>
            <person name="Karlsson E.K."/>
            <person name="Kunjeti S.G."/>
            <person name="Lamour K."/>
            <person name="Liu Z."/>
            <person name="Ma L."/>
            <person name="Maclean D."/>
            <person name="Chibucos M.C."/>
            <person name="McDonald H."/>
            <person name="McWalters J."/>
            <person name="Meijer H.J."/>
            <person name="Morgan W."/>
            <person name="Morris P.F."/>
            <person name="Munro C.A."/>
            <person name="O'Neill K."/>
            <person name="Ospina-Giraldo M."/>
            <person name="Pinzon A."/>
            <person name="Pritchard L."/>
            <person name="Ramsahoye B."/>
            <person name="Ren Q."/>
            <person name="Restrepo S."/>
            <person name="Roy S."/>
            <person name="Sadanandom A."/>
            <person name="Savidor A."/>
            <person name="Schornack S."/>
            <person name="Schwartz D.C."/>
            <person name="Schumann U.D."/>
            <person name="Schwessinger B."/>
            <person name="Seyer L."/>
            <person name="Sharpe T."/>
            <person name="Silvar C."/>
            <person name="Song J."/>
            <person name="Studholme D.J."/>
            <person name="Sykes S."/>
            <person name="Thines M."/>
            <person name="van de Vondervoort P.J."/>
            <person name="Phuntumart V."/>
            <person name="Wawra S."/>
            <person name="Weide R."/>
            <person name="Win J."/>
            <person name="Young C."/>
            <person name="Zhou S."/>
            <person name="Fry W."/>
            <person name="Meyers B.C."/>
            <person name="van West P."/>
            <person name="Ristaino J."/>
            <person name="Govers F."/>
            <person name="Birch P.R."/>
            <person name="Whisson S.C."/>
            <person name="Judelson H.S."/>
            <person name="Nusbaum C."/>
        </authorList>
    </citation>
    <scope>NUCLEOTIDE SEQUENCE [LARGE SCALE GENOMIC DNA]</scope>
    <source>
        <strain evidence="3">T30-4</strain>
    </source>
</reference>
<dbReference type="OrthoDB" id="10564844at2759"/>
<dbReference type="RefSeq" id="XP_002904375.1">
    <property type="nucleotide sequence ID" value="XM_002904329.1"/>
</dbReference>
<dbReference type="EMBL" id="DS028129">
    <property type="protein sequence ID" value="EEY54553.1"/>
    <property type="molecule type" value="Genomic_DNA"/>
</dbReference>
<evidence type="ECO:0000313" key="3">
    <source>
        <dbReference type="Proteomes" id="UP000006643"/>
    </source>
</evidence>
<dbReference type="HOGENOM" id="CLU_2175986_0_0_1"/>
<proteinExistence type="predicted"/>
<dbReference type="VEuPathDB" id="FungiDB:PITG_08217"/>
<dbReference type="InParanoid" id="D0N9R5"/>
<gene>
    <name evidence="2" type="ORF">PITG_08217</name>
</gene>
<evidence type="ECO:0000313" key="2">
    <source>
        <dbReference type="EMBL" id="EEY54553.1"/>
    </source>
</evidence>
<evidence type="ECO:0000256" key="1">
    <source>
        <dbReference type="SAM" id="MobiDB-lite"/>
    </source>
</evidence>
<name>D0N9R5_PHYIT</name>
<dbReference type="GeneID" id="9464304"/>
<organism evidence="2 3">
    <name type="scientific">Phytophthora infestans (strain T30-4)</name>
    <name type="common">Potato late blight agent</name>
    <dbReference type="NCBI Taxonomy" id="403677"/>
    <lineage>
        <taxon>Eukaryota</taxon>
        <taxon>Sar</taxon>
        <taxon>Stramenopiles</taxon>
        <taxon>Oomycota</taxon>
        <taxon>Peronosporomycetes</taxon>
        <taxon>Peronosporales</taxon>
        <taxon>Peronosporaceae</taxon>
        <taxon>Phytophthora</taxon>
    </lineage>
</organism>
<protein>
    <submittedName>
        <fullName evidence="2">Uncharacterized protein</fullName>
    </submittedName>
</protein>
<dbReference type="Proteomes" id="UP000006643">
    <property type="component" value="Unassembled WGS sequence"/>
</dbReference>
<sequence length="110" mass="11967">MSRCESHAIGTRIVQEEAAHLLGDAATASDQFTGSPGFLATVAASCGPQPLRQREDDSCGEKHHQVMSPNPRPHHDLDRCIKRCEVTSRASVAQRDWPAHVADRVQADKG</sequence>
<feature type="region of interest" description="Disordered" evidence="1">
    <location>
        <begin position="50"/>
        <end position="77"/>
    </location>
</feature>
<dbReference type="AlphaFoldDB" id="D0N9R5"/>
<dbReference type="KEGG" id="pif:PITG_08217"/>
<accession>D0N9R5</accession>
<keyword evidence="3" id="KW-1185">Reference proteome</keyword>